<dbReference type="Pfam" id="PF02771">
    <property type="entry name" value="Acyl-CoA_dh_N"/>
    <property type="match status" value="1"/>
</dbReference>
<dbReference type="Pfam" id="PF02770">
    <property type="entry name" value="Acyl-CoA_dh_M"/>
    <property type="match status" value="1"/>
</dbReference>
<dbReference type="OrthoDB" id="8876745at2"/>
<gene>
    <name evidence="10" type="ORF">FRACA_1670005</name>
</gene>
<organism evidence="10 11">
    <name type="scientific">Frankia canadensis</name>
    <dbReference type="NCBI Taxonomy" id="1836972"/>
    <lineage>
        <taxon>Bacteria</taxon>
        <taxon>Bacillati</taxon>
        <taxon>Actinomycetota</taxon>
        <taxon>Actinomycetes</taxon>
        <taxon>Frankiales</taxon>
        <taxon>Frankiaceae</taxon>
        <taxon>Frankia</taxon>
    </lineage>
</organism>
<dbReference type="Gene3D" id="2.40.110.10">
    <property type="entry name" value="Butyryl-CoA Dehydrogenase, subunit A, domain 2"/>
    <property type="match status" value="1"/>
</dbReference>
<dbReference type="InterPro" id="IPR013786">
    <property type="entry name" value="AcylCoA_DH/ox_N"/>
</dbReference>
<comment type="similarity">
    <text evidence="2 6">Belongs to the acyl-CoA dehydrogenase family.</text>
</comment>
<evidence type="ECO:0000313" key="11">
    <source>
        <dbReference type="Proteomes" id="UP000234331"/>
    </source>
</evidence>
<comment type="cofactor">
    <cofactor evidence="1 6">
        <name>FAD</name>
        <dbReference type="ChEBI" id="CHEBI:57692"/>
    </cofactor>
</comment>
<feature type="domain" description="Acyl-CoA dehydrogenase/oxidase N-terminal" evidence="9">
    <location>
        <begin position="8"/>
        <end position="119"/>
    </location>
</feature>
<dbReference type="Proteomes" id="UP000234331">
    <property type="component" value="Unassembled WGS sequence"/>
</dbReference>
<dbReference type="InterPro" id="IPR006091">
    <property type="entry name" value="Acyl-CoA_Oxase/DH_mid-dom"/>
</dbReference>
<keyword evidence="11" id="KW-1185">Reference proteome</keyword>
<dbReference type="EMBL" id="FZMO01000076">
    <property type="protein sequence ID" value="SNQ47003.1"/>
    <property type="molecule type" value="Genomic_DNA"/>
</dbReference>
<dbReference type="GO" id="GO:0050660">
    <property type="term" value="F:flavin adenine dinucleotide binding"/>
    <property type="evidence" value="ECO:0007669"/>
    <property type="project" value="InterPro"/>
</dbReference>
<dbReference type="InterPro" id="IPR037069">
    <property type="entry name" value="AcylCoA_DH/ox_N_sf"/>
</dbReference>
<dbReference type="PROSITE" id="PS00073">
    <property type="entry name" value="ACYL_COA_DH_2"/>
    <property type="match status" value="1"/>
</dbReference>
<dbReference type="FunFam" id="1.20.140.10:FF:000001">
    <property type="entry name" value="Acyl-CoA dehydrogenase"/>
    <property type="match status" value="1"/>
</dbReference>
<dbReference type="Pfam" id="PF00441">
    <property type="entry name" value="Acyl-CoA_dh_1"/>
    <property type="match status" value="1"/>
</dbReference>
<sequence>MRRTHFEAEHEAFRDLCRSFFLREAAPHAEEWEKAGRADREVWRRAGAAGMLLWEAPEEFGGQGIRDYRYSQVLAEELYATGTAGIAFGMQNDVMPPYLIDLSNDEQKARWLPGSVSGDTIWALAISEPGAGSDVGSIRATAVRDGDSYIVNGAKTFITSGLLSDKVIVAVKTDPELRHKGVSLIVVEDGMPGFERGRHLDKVGQRSHDTAELFFRDVRVPAANLLGEEGRGFGYLMRNLPQERLGAGVSAIGTMWRALKITVDYVRERQVFGQPLGAFQNTRFELAEVKTLCEVAQAYVDKAVVEHLEGNLSPEDAAGLKQWTTDVQNQVVDRCLQLFGGYGYMNEYEIARLWRDSRVQRIYAGSNEIMKEIVGRSLQLDKQPS</sequence>
<protein>
    <submittedName>
        <fullName evidence="10">PtmO4</fullName>
    </submittedName>
</protein>
<evidence type="ECO:0000256" key="1">
    <source>
        <dbReference type="ARBA" id="ARBA00001974"/>
    </source>
</evidence>
<dbReference type="FunFam" id="2.40.110.10:FF:000002">
    <property type="entry name" value="Acyl-CoA dehydrogenase fadE12"/>
    <property type="match status" value="1"/>
</dbReference>
<keyword evidence="4 6" id="KW-0274">FAD</keyword>
<accession>A0A2I2KMW4</accession>
<dbReference type="PROSITE" id="PS00072">
    <property type="entry name" value="ACYL_COA_DH_1"/>
    <property type="match status" value="1"/>
</dbReference>
<proteinExistence type="inferred from homology"/>
<evidence type="ECO:0000313" key="10">
    <source>
        <dbReference type="EMBL" id="SNQ47003.1"/>
    </source>
</evidence>
<evidence type="ECO:0000256" key="3">
    <source>
        <dbReference type="ARBA" id="ARBA00022630"/>
    </source>
</evidence>
<evidence type="ECO:0000259" key="8">
    <source>
        <dbReference type="Pfam" id="PF02770"/>
    </source>
</evidence>
<evidence type="ECO:0000256" key="4">
    <source>
        <dbReference type="ARBA" id="ARBA00022827"/>
    </source>
</evidence>
<dbReference type="AlphaFoldDB" id="A0A2I2KMW4"/>
<feature type="domain" description="Acyl-CoA dehydrogenase/oxidase C-terminal" evidence="7">
    <location>
        <begin position="230"/>
        <end position="378"/>
    </location>
</feature>
<dbReference type="PANTHER" id="PTHR43884:SF12">
    <property type="entry name" value="ISOVALERYL-COA DEHYDROGENASE, MITOCHONDRIAL-RELATED"/>
    <property type="match status" value="1"/>
</dbReference>
<keyword evidence="5 6" id="KW-0560">Oxidoreductase</keyword>
<dbReference type="InterPro" id="IPR009100">
    <property type="entry name" value="AcylCoA_DH/oxidase_NM_dom_sf"/>
</dbReference>
<feature type="domain" description="Acyl-CoA oxidase/dehydrogenase middle" evidence="8">
    <location>
        <begin position="123"/>
        <end position="218"/>
    </location>
</feature>
<dbReference type="GO" id="GO:0003995">
    <property type="term" value="F:acyl-CoA dehydrogenase activity"/>
    <property type="evidence" value="ECO:0007669"/>
    <property type="project" value="InterPro"/>
</dbReference>
<dbReference type="InterPro" id="IPR036250">
    <property type="entry name" value="AcylCo_DH-like_C"/>
</dbReference>
<name>A0A2I2KMW4_9ACTN</name>
<dbReference type="InterPro" id="IPR009075">
    <property type="entry name" value="AcylCo_DH/oxidase_C"/>
</dbReference>
<dbReference type="SUPFAM" id="SSF56645">
    <property type="entry name" value="Acyl-CoA dehydrogenase NM domain-like"/>
    <property type="match status" value="1"/>
</dbReference>
<dbReference type="RefSeq" id="WP_101830926.1">
    <property type="nucleotide sequence ID" value="NZ_FZMO01000076.1"/>
</dbReference>
<dbReference type="InterPro" id="IPR006089">
    <property type="entry name" value="Acyl-CoA_DH_CS"/>
</dbReference>
<evidence type="ECO:0000256" key="5">
    <source>
        <dbReference type="ARBA" id="ARBA00023002"/>
    </source>
</evidence>
<keyword evidence="3 6" id="KW-0285">Flavoprotein</keyword>
<evidence type="ECO:0000259" key="9">
    <source>
        <dbReference type="Pfam" id="PF02771"/>
    </source>
</evidence>
<dbReference type="SUPFAM" id="SSF47203">
    <property type="entry name" value="Acyl-CoA dehydrogenase C-terminal domain-like"/>
    <property type="match status" value="1"/>
</dbReference>
<dbReference type="InterPro" id="IPR046373">
    <property type="entry name" value="Acyl-CoA_Oxase/DH_mid-dom_sf"/>
</dbReference>
<dbReference type="Gene3D" id="1.10.540.10">
    <property type="entry name" value="Acyl-CoA dehydrogenase/oxidase, N-terminal domain"/>
    <property type="match status" value="1"/>
</dbReference>
<evidence type="ECO:0000256" key="6">
    <source>
        <dbReference type="RuleBase" id="RU362125"/>
    </source>
</evidence>
<evidence type="ECO:0000256" key="2">
    <source>
        <dbReference type="ARBA" id="ARBA00009347"/>
    </source>
</evidence>
<dbReference type="Gene3D" id="1.20.140.10">
    <property type="entry name" value="Butyryl-CoA Dehydrogenase, subunit A, domain 3"/>
    <property type="match status" value="1"/>
</dbReference>
<evidence type="ECO:0000259" key="7">
    <source>
        <dbReference type="Pfam" id="PF00441"/>
    </source>
</evidence>
<reference evidence="10 11" key="1">
    <citation type="submission" date="2017-06" db="EMBL/GenBank/DDBJ databases">
        <authorList>
            <person name="Kim H.J."/>
            <person name="Triplett B.A."/>
        </authorList>
    </citation>
    <scope>NUCLEOTIDE SEQUENCE [LARGE SCALE GENOMIC DNA]</scope>
    <source>
        <strain evidence="10">FRACA_ARgP5</strain>
    </source>
</reference>
<dbReference type="PANTHER" id="PTHR43884">
    <property type="entry name" value="ACYL-COA DEHYDROGENASE"/>
    <property type="match status" value="1"/>
</dbReference>